<dbReference type="CDD" id="cd00077">
    <property type="entry name" value="HDc"/>
    <property type="match status" value="1"/>
</dbReference>
<dbReference type="PANTHER" id="PTHR43155">
    <property type="entry name" value="CYCLIC DI-GMP PHOSPHODIESTERASE PA4108-RELATED"/>
    <property type="match status" value="1"/>
</dbReference>
<evidence type="ECO:0000313" key="4">
    <source>
        <dbReference type="EMBL" id="GAH51563.1"/>
    </source>
</evidence>
<feature type="domain" description="PAS" evidence="1">
    <location>
        <begin position="1"/>
        <end position="28"/>
    </location>
</feature>
<gene>
    <name evidence="4" type="ORF">S03H2_29829</name>
</gene>
<dbReference type="PROSITE" id="PS51832">
    <property type="entry name" value="HD_GYP"/>
    <property type="match status" value="1"/>
</dbReference>
<dbReference type="AlphaFoldDB" id="X1I1Z9"/>
<protein>
    <recommendedName>
        <fullName evidence="5">HD-GYP domain-containing protein</fullName>
    </recommendedName>
</protein>
<accession>X1I1Z9</accession>
<dbReference type="InterPro" id="IPR000014">
    <property type="entry name" value="PAS"/>
</dbReference>
<evidence type="ECO:0000259" key="1">
    <source>
        <dbReference type="PROSITE" id="PS50112"/>
    </source>
</evidence>
<comment type="caution">
    <text evidence="4">The sequence shown here is derived from an EMBL/GenBank/DDBJ whole genome shotgun (WGS) entry which is preliminary data.</text>
</comment>
<dbReference type="SUPFAM" id="SSF109604">
    <property type="entry name" value="HD-domain/PDEase-like"/>
    <property type="match status" value="1"/>
</dbReference>
<evidence type="ECO:0008006" key="5">
    <source>
        <dbReference type="Google" id="ProtNLM"/>
    </source>
</evidence>
<evidence type="ECO:0000259" key="2">
    <source>
        <dbReference type="PROSITE" id="PS51831"/>
    </source>
</evidence>
<name>X1I1Z9_9ZZZZ</name>
<feature type="non-terminal residue" evidence="4">
    <location>
        <position position="1"/>
    </location>
</feature>
<proteinExistence type="predicted"/>
<dbReference type="InterPro" id="IPR003607">
    <property type="entry name" value="HD/PDEase_dom"/>
</dbReference>
<dbReference type="SUPFAM" id="SSF55785">
    <property type="entry name" value="PYP-like sensor domain (PAS domain)"/>
    <property type="match status" value="1"/>
</dbReference>
<dbReference type="PROSITE" id="PS51831">
    <property type="entry name" value="HD"/>
    <property type="match status" value="1"/>
</dbReference>
<dbReference type="Gene3D" id="3.30.450.20">
    <property type="entry name" value="PAS domain"/>
    <property type="match status" value="1"/>
</dbReference>
<dbReference type="SMART" id="SM00471">
    <property type="entry name" value="HDc"/>
    <property type="match status" value="1"/>
</dbReference>
<dbReference type="PROSITE" id="PS50112">
    <property type="entry name" value="PAS"/>
    <property type="match status" value="1"/>
</dbReference>
<dbReference type="Gene3D" id="1.10.3210.10">
    <property type="entry name" value="Hypothetical protein af1432"/>
    <property type="match status" value="1"/>
</dbReference>
<dbReference type="CDD" id="cd00130">
    <property type="entry name" value="PAS"/>
    <property type="match status" value="1"/>
</dbReference>
<dbReference type="InterPro" id="IPR035965">
    <property type="entry name" value="PAS-like_dom_sf"/>
</dbReference>
<feature type="domain" description="HD-GYP" evidence="3">
    <location>
        <begin position="106"/>
        <end position="295"/>
    </location>
</feature>
<dbReference type="Pfam" id="PF13487">
    <property type="entry name" value="HD_5"/>
    <property type="match status" value="1"/>
</dbReference>
<feature type="non-terminal residue" evidence="4">
    <location>
        <position position="295"/>
    </location>
</feature>
<dbReference type="EMBL" id="BARU01018022">
    <property type="protein sequence ID" value="GAH51563.1"/>
    <property type="molecule type" value="Genomic_DNA"/>
</dbReference>
<dbReference type="PANTHER" id="PTHR43155:SF2">
    <property type="entry name" value="CYCLIC DI-GMP PHOSPHODIESTERASE PA4108"/>
    <property type="match status" value="1"/>
</dbReference>
<organism evidence="4">
    <name type="scientific">marine sediment metagenome</name>
    <dbReference type="NCBI Taxonomy" id="412755"/>
    <lineage>
        <taxon>unclassified sequences</taxon>
        <taxon>metagenomes</taxon>
        <taxon>ecological metagenomes</taxon>
    </lineage>
</organism>
<reference evidence="4" key="1">
    <citation type="journal article" date="2014" name="Front. Microbiol.">
        <title>High frequency of phylogenetically diverse reductive dehalogenase-homologous genes in deep subseafloor sedimentary metagenomes.</title>
        <authorList>
            <person name="Kawai M."/>
            <person name="Futagami T."/>
            <person name="Toyoda A."/>
            <person name="Takaki Y."/>
            <person name="Nishi S."/>
            <person name="Hori S."/>
            <person name="Arai W."/>
            <person name="Tsubouchi T."/>
            <person name="Morono Y."/>
            <person name="Uchiyama I."/>
            <person name="Ito T."/>
            <person name="Fujiyama A."/>
            <person name="Inagaki F."/>
            <person name="Takami H."/>
        </authorList>
    </citation>
    <scope>NUCLEOTIDE SEQUENCE</scope>
    <source>
        <strain evidence="4">Expedition CK06-06</strain>
    </source>
</reference>
<dbReference type="InterPro" id="IPR006674">
    <property type="entry name" value="HD_domain"/>
</dbReference>
<dbReference type="InterPro" id="IPR037522">
    <property type="entry name" value="HD_GYP_dom"/>
</dbReference>
<feature type="domain" description="HD" evidence="2">
    <location>
        <begin position="128"/>
        <end position="250"/>
    </location>
</feature>
<dbReference type="NCBIfam" id="TIGR00229">
    <property type="entry name" value="sensory_box"/>
    <property type="match status" value="1"/>
</dbReference>
<sequence>FLVDLETKKILESNVSLRNLLGYSADEMKKLTIYDFVARPKDEIKKKLEQLQKEGKVVIRERKYLRKDCSLVDVEMVRNLITFGNKKVLCVVARDISERKKAEERLKKTMDATIETMSKMIEAKDPYTSGHQHRVCQLAVPLAQELSLSEDKVEGIRIASLIHDIGRIGLPTEILNRPGKLNDIEFGLIKGHSQIGYDILKSIDFSYPIAKIVLQHHEKLNGSGYPNNLRGDKIILEARIVGVADVVEAMSSHRPYRPALGIDAALEEISKNRGTLYDPEVVDVCLKLFKEKGFE</sequence>
<dbReference type="Pfam" id="PF13426">
    <property type="entry name" value="PAS_9"/>
    <property type="match status" value="1"/>
</dbReference>
<evidence type="ECO:0000259" key="3">
    <source>
        <dbReference type="PROSITE" id="PS51832"/>
    </source>
</evidence>